<organism evidence="1">
    <name type="scientific">viral metagenome</name>
    <dbReference type="NCBI Taxonomy" id="1070528"/>
    <lineage>
        <taxon>unclassified sequences</taxon>
        <taxon>metagenomes</taxon>
        <taxon>organismal metagenomes</taxon>
    </lineage>
</organism>
<sequence>MLAGFSIFSNSDLPRAANDEMHAVLSRFLARSKSDDPAAGVVRTWWQRDPVDAALDARLLWQRLRRDGANVSMAPPVRHAVIRLQQDWPRRFPAAVYLLAAERLSQVMDAWADAELASVIAGGAPTPSSTTTP</sequence>
<reference evidence="1" key="1">
    <citation type="submission" date="2020-03" db="EMBL/GenBank/DDBJ databases">
        <title>The deep terrestrial virosphere.</title>
        <authorList>
            <person name="Holmfeldt K."/>
            <person name="Nilsson E."/>
            <person name="Simone D."/>
            <person name="Lopez-Fernandez M."/>
            <person name="Wu X."/>
            <person name="de Brujin I."/>
            <person name="Lundin D."/>
            <person name="Andersson A."/>
            <person name="Bertilsson S."/>
            <person name="Dopson M."/>
        </authorList>
    </citation>
    <scope>NUCLEOTIDE SEQUENCE</scope>
    <source>
        <strain evidence="1">TM448A00967</strain>
    </source>
</reference>
<accession>A0A6H1ZMP8</accession>
<name>A0A6H1ZMP8_9ZZZZ</name>
<dbReference type="EMBL" id="MT144086">
    <property type="protein sequence ID" value="QJA48480.1"/>
    <property type="molecule type" value="Genomic_DNA"/>
</dbReference>
<gene>
    <name evidence="1" type="ORF">TM448A00967_0009</name>
</gene>
<proteinExistence type="predicted"/>
<evidence type="ECO:0000313" key="1">
    <source>
        <dbReference type="EMBL" id="QJA48480.1"/>
    </source>
</evidence>
<dbReference type="AlphaFoldDB" id="A0A6H1ZMP8"/>
<protein>
    <submittedName>
        <fullName evidence="1">Uncharacterized protein</fullName>
    </submittedName>
</protein>